<organism evidence="9 10">
    <name type="scientific">Yinghuangia soli</name>
    <dbReference type="NCBI Taxonomy" id="2908204"/>
    <lineage>
        <taxon>Bacteria</taxon>
        <taxon>Bacillati</taxon>
        <taxon>Actinomycetota</taxon>
        <taxon>Actinomycetes</taxon>
        <taxon>Kitasatosporales</taxon>
        <taxon>Streptomycetaceae</taxon>
        <taxon>Yinghuangia</taxon>
    </lineage>
</organism>
<evidence type="ECO:0000313" key="10">
    <source>
        <dbReference type="Proteomes" id="UP001165378"/>
    </source>
</evidence>
<keyword evidence="2 7" id="KW-0813">Transport</keyword>
<comment type="similarity">
    <text evidence="7">Belongs to the binding-protein-dependent transport system permease family.</text>
</comment>
<keyword evidence="6 7" id="KW-0472">Membrane</keyword>
<dbReference type="Gene3D" id="1.10.3720.10">
    <property type="entry name" value="MetI-like"/>
    <property type="match status" value="1"/>
</dbReference>
<dbReference type="PANTHER" id="PTHR43163">
    <property type="entry name" value="DIPEPTIDE TRANSPORT SYSTEM PERMEASE PROTEIN DPPB-RELATED"/>
    <property type="match status" value="1"/>
</dbReference>
<reference evidence="9" key="1">
    <citation type="submission" date="2022-01" db="EMBL/GenBank/DDBJ databases">
        <title>Genome-Based Taxonomic Classification of the Phylum Actinobacteria.</title>
        <authorList>
            <person name="Gao Y."/>
        </authorList>
    </citation>
    <scope>NUCLEOTIDE SEQUENCE</scope>
    <source>
        <strain evidence="9">KLBMP 8922</strain>
    </source>
</reference>
<comment type="subcellular location">
    <subcellularLocation>
        <location evidence="1 7">Cell membrane</location>
        <topology evidence="1 7">Multi-pass membrane protein</topology>
    </subcellularLocation>
</comment>
<dbReference type="GO" id="GO:0005886">
    <property type="term" value="C:plasma membrane"/>
    <property type="evidence" value="ECO:0007669"/>
    <property type="project" value="UniProtKB-SubCell"/>
</dbReference>
<feature type="transmembrane region" description="Helical" evidence="7">
    <location>
        <begin position="236"/>
        <end position="262"/>
    </location>
</feature>
<evidence type="ECO:0000256" key="4">
    <source>
        <dbReference type="ARBA" id="ARBA00022692"/>
    </source>
</evidence>
<sequence>MIRMTLLRLAQAVPVLFAVSLIAFALLRTAPGDPAITLAGVGASQEQVDAIRHELHLDRSLPEQYVLWLQEALSGDLGDSYTTRQPVTELLADRFPATVQLALTALVLVIVIAVPLGVLAALRRGGAADHLVRILSLGGLAVPSFVLGMGFVLLFGWYVTGVWPYQGFVAYGTDPVEAFRHLLLPALALAFPQIGVVARTTRSGMLDVLSQEYITAARAFGVPERRVVAADALRNALLPVVTQLGVVTGLLLGGSVIVENVFGINGMGSLLVASFGERNYSVTVGVMLVIALVFVLVNLAVDLLYGAIDPRIRAGYRKGEA</sequence>
<evidence type="ECO:0000256" key="5">
    <source>
        <dbReference type="ARBA" id="ARBA00022989"/>
    </source>
</evidence>
<feature type="transmembrane region" description="Helical" evidence="7">
    <location>
        <begin position="134"/>
        <end position="158"/>
    </location>
</feature>
<feature type="domain" description="ABC transmembrane type-1" evidence="8">
    <location>
        <begin position="95"/>
        <end position="305"/>
    </location>
</feature>
<keyword evidence="3" id="KW-1003">Cell membrane</keyword>
<evidence type="ECO:0000256" key="7">
    <source>
        <dbReference type="RuleBase" id="RU363032"/>
    </source>
</evidence>
<dbReference type="EMBL" id="JAKFHA010000024">
    <property type="protein sequence ID" value="MCF2531505.1"/>
    <property type="molecule type" value="Genomic_DNA"/>
</dbReference>
<keyword evidence="4 7" id="KW-0812">Transmembrane</keyword>
<evidence type="ECO:0000313" key="9">
    <source>
        <dbReference type="EMBL" id="MCF2531505.1"/>
    </source>
</evidence>
<dbReference type="AlphaFoldDB" id="A0AA41Q4P2"/>
<dbReference type="InterPro" id="IPR035906">
    <property type="entry name" value="MetI-like_sf"/>
</dbReference>
<keyword evidence="5 7" id="KW-1133">Transmembrane helix</keyword>
<keyword evidence="10" id="KW-1185">Reference proteome</keyword>
<dbReference type="RefSeq" id="WP_235056154.1">
    <property type="nucleotide sequence ID" value="NZ_JAKFHA010000024.1"/>
</dbReference>
<protein>
    <submittedName>
        <fullName evidence="9">ABC transporter permease</fullName>
    </submittedName>
</protein>
<evidence type="ECO:0000256" key="6">
    <source>
        <dbReference type="ARBA" id="ARBA00023136"/>
    </source>
</evidence>
<dbReference type="Pfam" id="PF00528">
    <property type="entry name" value="BPD_transp_1"/>
    <property type="match status" value="1"/>
</dbReference>
<dbReference type="InterPro" id="IPR045621">
    <property type="entry name" value="BPD_transp_1_N"/>
</dbReference>
<feature type="transmembrane region" description="Helical" evidence="7">
    <location>
        <begin position="178"/>
        <end position="198"/>
    </location>
</feature>
<evidence type="ECO:0000256" key="3">
    <source>
        <dbReference type="ARBA" id="ARBA00022475"/>
    </source>
</evidence>
<evidence type="ECO:0000256" key="2">
    <source>
        <dbReference type="ARBA" id="ARBA00022448"/>
    </source>
</evidence>
<proteinExistence type="inferred from homology"/>
<accession>A0AA41Q4P2</accession>
<evidence type="ECO:0000259" key="8">
    <source>
        <dbReference type="PROSITE" id="PS50928"/>
    </source>
</evidence>
<dbReference type="CDD" id="cd06261">
    <property type="entry name" value="TM_PBP2"/>
    <property type="match status" value="1"/>
</dbReference>
<dbReference type="InterPro" id="IPR000515">
    <property type="entry name" value="MetI-like"/>
</dbReference>
<gene>
    <name evidence="9" type="ORF">LZ495_30420</name>
</gene>
<dbReference type="SUPFAM" id="SSF161098">
    <property type="entry name" value="MetI-like"/>
    <property type="match status" value="1"/>
</dbReference>
<dbReference type="Pfam" id="PF19300">
    <property type="entry name" value="BPD_transp_1_N"/>
    <property type="match status" value="1"/>
</dbReference>
<dbReference type="PANTHER" id="PTHR43163:SF6">
    <property type="entry name" value="DIPEPTIDE TRANSPORT SYSTEM PERMEASE PROTEIN DPPB-RELATED"/>
    <property type="match status" value="1"/>
</dbReference>
<evidence type="ECO:0000256" key="1">
    <source>
        <dbReference type="ARBA" id="ARBA00004651"/>
    </source>
</evidence>
<name>A0AA41Q4P2_9ACTN</name>
<dbReference type="Proteomes" id="UP001165378">
    <property type="component" value="Unassembled WGS sequence"/>
</dbReference>
<feature type="transmembrane region" description="Helical" evidence="7">
    <location>
        <begin position="282"/>
        <end position="308"/>
    </location>
</feature>
<dbReference type="GO" id="GO:0055085">
    <property type="term" value="P:transmembrane transport"/>
    <property type="evidence" value="ECO:0007669"/>
    <property type="project" value="InterPro"/>
</dbReference>
<feature type="transmembrane region" description="Helical" evidence="7">
    <location>
        <begin position="101"/>
        <end position="122"/>
    </location>
</feature>
<dbReference type="PROSITE" id="PS50928">
    <property type="entry name" value="ABC_TM1"/>
    <property type="match status" value="1"/>
</dbReference>
<comment type="caution">
    <text evidence="9">The sequence shown here is derived from an EMBL/GenBank/DDBJ whole genome shotgun (WGS) entry which is preliminary data.</text>
</comment>